<evidence type="ECO:0000313" key="5">
    <source>
        <dbReference type="Proteomes" id="UP000214365"/>
    </source>
</evidence>
<dbReference type="InterPro" id="IPR013154">
    <property type="entry name" value="ADH-like_N"/>
</dbReference>
<dbReference type="AlphaFoldDB" id="A0A1Q5Q6B3"/>
<gene>
    <name evidence="4" type="ORF">UA08_09295</name>
</gene>
<dbReference type="SUPFAM" id="SSF51735">
    <property type="entry name" value="NAD(P)-binding Rossmann-fold domains"/>
    <property type="match status" value="1"/>
</dbReference>
<feature type="domain" description="Enoyl reductase (ER)" evidence="3">
    <location>
        <begin position="19"/>
        <end position="347"/>
    </location>
</feature>
<dbReference type="STRING" id="1441469.A0A1Q5Q6B3"/>
<accession>A0A1Q5Q6B3</accession>
<dbReference type="OrthoDB" id="10257049at2759"/>
<dbReference type="SUPFAM" id="SSF50129">
    <property type="entry name" value="GroES-like"/>
    <property type="match status" value="1"/>
</dbReference>
<dbReference type="Proteomes" id="UP000214365">
    <property type="component" value="Unassembled WGS sequence"/>
</dbReference>
<comment type="caution">
    <text evidence="4">The sequence shown here is derived from an EMBL/GenBank/DDBJ whole genome shotgun (WGS) entry which is preliminary data.</text>
</comment>
<evidence type="ECO:0000256" key="1">
    <source>
        <dbReference type="ARBA" id="ARBA00008072"/>
    </source>
</evidence>
<comment type="similarity">
    <text evidence="1">Belongs to the zinc-containing alcohol dehydrogenase family.</text>
</comment>
<evidence type="ECO:0000256" key="2">
    <source>
        <dbReference type="ARBA" id="ARBA00023002"/>
    </source>
</evidence>
<dbReference type="GeneID" id="31009051"/>
<dbReference type="SMART" id="SM00829">
    <property type="entry name" value="PKS_ER"/>
    <property type="match status" value="1"/>
</dbReference>
<dbReference type="PANTHER" id="PTHR45348:SF2">
    <property type="entry name" value="ZINC-TYPE ALCOHOL DEHYDROGENASE-LIKE PROTEIN C2E1P3.01"/>
    <property type="match status" value="1"/>
</dbReference>
<keyword evidence="2" id="KW-0560">Oxidoreductase</keyword>
<keyword evidence="5" id="KW-1185">Reference proteome</keyword>
<reference evidence="4 5" key="1">
    <citation type="submission" date="2015-06" db="EMBL/GenBank/DDBJ databases">
        <title>Talaromyces atroroseus IBT 11181 draft genome.</title>
        <authorList>
            <person name="Rasmussen K.B."/>
            <person name="Rasmussen S."/>
            <person name="Petersen B."/>
            <person name="Sicheritz-Ponten T."/>
            <person name="Mortensen U.H."/>
            <person name="Thrane U."/>
        </authorList>
    </citation>
    <scope>NUCLEOTIDE SEQUENCE [LARGE SCALE GENOMIC DNA]</scope>
    <source>
        <strain evidence="4 5">IBT 11181</strain>
    </source>
</reference>
<dbReference type="InterPro" id="IPR011032">
    <property type="entry name" value="GroES-like_sf"/>
</dbReference>
<dbReference type="RefSeq" id="XP_020115529.1">
    <property type="nucleotide sequence ID" value="XM_020265222.1"/>
</dbReference>
<dbReference type="PANTHER" id="PTHR45348">
    <property type="entry name" value="HYPOTHETICAL OXIDOREDUCTASE (EUROFUNG)"/>
    <property type="match status" value="1"/>
</dbReference>
<dbReference type="GO" id="GO:0016651">
    <property type="term" value="F:oxidoreductase activity, acting on NAD(P)H"/>
    <property type="evidence" value="ECO:0007669"/>
    <property type="project" value="InterPro"/>
</dbReference>
<sequence length="349" mass="37521">MASTLPGSHHSALIIAEKGAPHSLVSRVTPQPGPGQILIEVKAIALNPVDAFQRDHSALIATYPTVLGSDVAGIVAGVGPDILSSTFKLGSRVAAYASSYFHGSHADYGSFQQFTLVAAEKVTPLPDSLSFCEASILPMSVSVAMSAWWTIDMPRDTKYAPQDKRAMLVWGASTSVGSAAVQTAKSMGFHVYATCSPRHHEYIRGLGADRVFDYQSPNVVSAIVDSIKEDKLSLYQCFLGRGDLETITTILEQVRGDNVARIASAPIVPPDARQVDGVVVTFVQTPADPVEARGYFRWVFNEWLKEKLATGEYVPSPHLKIVGKGLEDVDRALDKLNQGVSGSKLVVEL</sequence>
<dbReference type="EMBL" id="LFMY01000021">
    <property type="protein sequence ID" value="OKL55408.1"/>
    <property type="molecule type" value="Genomic_DNA"/>
</dbReference>
<name>A0A1Q5Q6B3_TALAT</name>
<organism evidence="4 5">
    <name type="scientific">Talaromyces atroroseus</name>
    <dbReference type="NCBI Taxonomy" id="1441469"/>
    <lineage>
        <taxon>Eukaryota</taxon>
        <taxon>Fungi</taxon>
        <taxon>Dikarya</taxon>
        <taxon>Ascomycota</taxon>
        <taxon>Pezizomycotina</taxon>
        <taxon>Eurotiomycetes</taxon>
        <taxon>Eurotiomycetidae</taxon>
        <taxon>Eurotiales</taxon>
        <taxon>Trichocomaceae</taxon>
        <taxon>Talaromyces</taxon>
        <taxon>Talaromyces sect. Trachyspermi</taxon>
    </lineage>
</organism>
<proteinExistence type="inferred from homology"/>
<dbReference type="InterPro" id="IPR036291">
    <property type="entry name" value="NAD(P)-bd_dom_sf"/>
</dbReference>
<dbReference type="Gene3D" id="3.90.180.10">
    <property type="entry name" value="Medium-chain alcohol dehydrogenases, catalytic domain"/>
    <property type="match status" value="1"/>
</dbReference>
<dbReference type="InterPro" id="IPR047122">
    <property type="entry name" value="Trans-enoyl_RdTase-like"/>
</dbReference>
<protein>
    <recommendedName>
        <fullName evidence="3">Enoyl reductase (ER) domain-containing protein</fullName>
    </recommendedName>
</protein>
<dbReference type="InterPro" id="IPR020843">
    <property type="entry name" value="ER"/>
</dbReference>
<dbReference type="CDD" id="cd08249">
    <property type="entry name" value="enoyl_reductase_like"/>
    <property type="match status" value="1"/>
</dbReference>
<evidence type="ECO:0000259" key="3">
    <source>
        <dbReference type="SMART" id="SM00829"/>
    </source>
</evidence>
<dbReference type="Gene3D" id="3.40.50.720">
    <property type="entry name" value="NAD(P)-binding Rossmann-like Domain"/>
    <property type="match status" value="1"/>
</dbReference>
<evidence type="ECO:0000313" key="4">
    <source>
        <dbReference type="EMBL" id="OKL55408.1"/>
    </source>
</evidence>
<dbReference type="Pfam" id="PF08240">
    <property type="entry name" value="ADH_N"/>
    <property type="match status" value="1"/>
</dbReference>